<keyword evidence="2" id="KW-0547">Nucleotide-binding</keyword>
<evidence type="ECO:0000256" key="4">
    <source>
        <dbReference type="ARBA" id="ARBA00022840"/>
    </source>
</evidence>
<dbReference type="SUPFAM" id="SSF56112">
    <property type="entry name" value="Protein kinase-like (PK-like)"/>
    <property type="match status" value="1"/>
</dbReference>
<dbReference type="GO" id="GO:0016301">
    <property type="term" value="F:kinase activity"/>
    <property type="evidence" value="ECO:0007669"/>
    <property type="project" value="UniProtKB-KW"/>
</dbReference>
<dbReference type="PROSITE" id="PS50011">
    <property type="entry name" value="PROTEIN_KINASE_DOM"/>
    <property type="match status" value="1"/>
</dbReference>
<keyword evidence="1" id="KW-0808">Transferase</keyword>
<dbReference type="Gene3D" id="1.25.40.10">
    <property type="entry name" value="Tetratricopeptide repeat domain"/>
    <property type="match status" value="1"/>
</dbReference>
<keyword evidence="3 6" id="KW-0418">Kinase</keyword>
<proteinExistence type="predicted"/>
<dbReference type="PANTHER" id="PTHR43289">
    <property type="entry name" value="MITOGEN-ACTIVATED PROTEIN KINASE KINASE KINASE 20-RELATED"/>
    <property type="match status" value="1"/>
</dbReference>
<dbReference type="Gene3D" id="1.10.510.10">
    <property type="entry name" value="Transferase(Phosphotransferase) domain 1"/>
    <property type="match status" value="1"/>
</dbReference>
<dbReference type="Proteomes" id="UP001374803">
    <property type="component" value="Chromosome"/>
</dbReference>
<protein>
    <submittedName>
        <fullName evidence="6">Protein kinase</fullName>
    </submittedName>
</protein>
<evidence type="ECO:0000313" key="7">
    <source>
        <dbReference type="Proteomes" id="UP001374803"/>
    </source>
</evidence>
<dbReference type="InterPro" id="IPR000719">
    <property type="entry name" value="Prot_kinase_dom"/>
</dbReference>
<dbReference type="PROSITE" id="PS00108">
    <property type="entry name" value="PROTEIN_KINASE_ST"/>
    <property type="match status" value="1"/>
</dbReference>
<dbReference type="SMART" id="SM00028">
    <property type="entry name" value="TPR"/>
    <property type="match status" value="4"/>
</dbReference>
<gene>
    <name evidence="6" type="ORF">LVJ94_27830</name>
</gene>
<organism evidence="6 7">
    <name type="scientific">Pendulispora rubella</name>
    <dbReference type="NCBI Taxonomy" id="2741070"/>
    <lineage>
        <taxon>Bacteria</taxon>
        <taxon>Pseudomonadati</taxon>
        <taxon>Myxococcota</taxon>
        <taxon>Myxococcia</taxon>
        <taxon>Myxococcales</taxon>
        <taxon>Sorangiineae</taxon>
        <taxon>Pendulisporaceae</taxon>
        <taxon>Pendulispora</taxon>
    </lineage>
</organism>
<dbReference type="PANTHER" id="PTHR43289:SF6">
    <property type="entry name" value="SERINE_THREONINE-PROTEIN KINASE NEKL-3"/>
    <property type="match status" value="1"/>
</dbReference>
<evidence type="ECO:0000256" key="1">
    <source>
        <dbReference type="ARBA" id="ARBA00022679"/>
    </source>
</evidence>
<feature type="domain" description="Protein kinase" evidence="5">
    <location>
        <begin position="1"/>
        <end position="259"/>
    </location>
</feature>
<dbReference type="EMBL" id="CP089983">
    <property type="protein sequence ID" value="WXB00722.1"/>
    <property type="molecule type" value="Genomic_DNA"/>
</dbReference>
<dbReference type="InterPro" id="IPR011990">
    <property type="entry name" value="TPR-like_helical_dom_sf"/>
</dbReference>
<dbReference type="InterPro" id="IPR019734">
    <property type="entry name" value="TPR_rpt"/>
</dbReference>
<dbReference type="Pfam" id="PF00069">
    <property type="entry name" value="Pkinase"/>
    <property type="match status" value="1"/>
</dbReference>
<dbReference type="InterPro" id="IPR011009">
    <property type="entry name" value="Kinase-like_dom_sf"/>
</dbReference>
<name>A0ABZ2KQB8_9BACT</name>
<keyword evidence="7" id="KW-1185">Reference proteome</keyword>
<reference evidence="6" key="1">
    <citation type="submission" date="2021-12" db="EMBL/GenBank/DDBJ databases">
        <title>Discovery of the Pendulisporaceae a myxobacterial family with distinct sporulation behavior and unique specialized metabolism.</title>
        <authorList>
            <person name="Garcia R."/>
            <person name="Popoff A."/>
            <person name="Bader C.D."/>
            <person name="Loehr J."/>
            <person name="Walesch S."/>
            <person name="Walt C."/>
            <person name="Boldt J."/>
            <person name="Bunk B."/>
            <person name="Haeckl F.J.F.P.J."/>
            <person name="Gunesch A.P."/>
            <person name="Birkelbach J."/>
            <person name="Nuebel U."/>
            <person name="Pietschmann T."/>
            <person name="Bach T."/>
            <person name="Mueller R."/>
        </authorList>
    </citation>
    <scope>NUCLEOTIDE SEQUENCE</scope>
    <source>
        <strain evidence="6">MSr11367</strain>
    </source>
</reference>
<dbReference type="InterPro" id="IPR008271">
    <property type="entry name" value="Ser/Thr_kinase_AS"/>
</dbReference>
<accession>A0ABZ2KQB8</accession>
<keyword evidence="4" id="KW-0067">ATP-binding</keyword>
<evidence type="ECO:0000313" key="6">
    <source>
        <dbReference type="EMBL" id="WXB00722.1"/>
    </source>
</evidence>
<dbReference type="Gene3D" id="3.30.200.20">
    <property type="entry name" value="Phosphorylase Kinase, domain 1"/>
    <property type="match status" value="1"/>
</dbReference>
<evidence type="ECO:0000259" key="5">
    <source>
        <dbReference type="PROSITE" id="PS50011"/>
    </source>
</evidence>
<evidence type="ECO:0000256" key="2">
    <source>
        <dbReference type="ARBA" id="ARBA00022741"/>
    </source>
</evidence>
<dbReference type="CDD" id="cd14014">
    <property type="entry name" value="STKc_PknB_like"/>
    <property type="match status" value="1"/>
</dbReference>
<dbReference type="SUPFAM" id="SSF48452">
    <property type="entry name" value="TPR-like"/>
    <property type="match status" value="1"/>
</dbReference>
<dbReference type="SMART" id="SM00220">
    <property type="entry name" value="S_TKc"/>
    <property type="match status" value="1"/>
</dbReference>
<evidence type="ECO:0000256" key="3">
    <source>
        <dbReference type="ARBA" id="ARBA00022777"/>
    </source>
</evidence>
<sequence length="851" mass="93243">MGIVYRAFDRATERAVALKVLRKTDATAVRRFATEADALGKLDHADIVRYLAHGVAEDGSPYLAIEWIEGENLHARLGRASERQERLPLDDVLELGQRLASALAAAHAVGIVHRDVKPSNILLVGGNLRRPKLADFGIVRASTAEHVTTAGTVLGTVGYMAPEQARGEERLDGRADLFSLGCVLFRCLTNRDAFGGPDPVAVLSLLLTQHPQRLGDVRPDVPPELDALVMQLLSKDRERRPSSAAEVERILARIAQGLLGETLTSHRLVYVSPNSVKEPVVKGAEPAPKTRAQRPVWMRAAIAVAVVGATIGVAFRPWRQAPAPPAQAAPAPAPTALTAFPAAPSCNARAVAAYQQGLQALHEGRWDRSARDFDLAAQADPGCPQALLRRFLISREQLVPISTRREYLRNVLRLRDALSERDRLVLDAFAMVVTEDVPRREEAVRLLDEGVRRFPMDAELLFRAAGERMNVARGREDFEAALALVRRAAELDPTYSDAWQTQARLLEHLGRDGEVVGALQQCVAMSPGSVDCMKDRVFALSREGKCDEAVALARRRSSWDPEEPTAYRSLAEALASTQAPKEAIEEVLQQRYGRLPDDAREGERLLDRAQLEAWLGQFDAALASTERLERHLANSASRESHWARAMLAAESLFEMGDTARASQVAEQALLRKDAWTPDQTIAVSVAPTEAWLLGAAFRGGRRTLAQWRDAARAWEHANASSLNAFERWALSGGALGNAPSIEPREAARHFHVAWHVGVLDAYAGHIYLQAGDPARALPLLESGTRACQSIEYPFLNVRAHLWLGMAKEKLGESAAACTAYRFVVDRWGHATPRSVTALEAGRRMHALACKS</sequence>